<keyword evidence="6" id="KW-1185">Reference proteome</keyword>
<accession>A0A5A9N660</accession>
<dbReference type="InterPro" id="IPR026079">
    <property type="entry name" value="CDR2"/>
</dbReference>
<dbReference type="PANTHER" id="PTHR19232">
    <property type="entry name" value="CENTROCORTIN FAMILY MEMBER"/>
    <property type="match status" value="1"/>
</dbReference>
<evidence type="ECO:0000313" key="6">
    <source>
        <dbReference type="Proteomes" id="UP000324632"/>
    </source>
</evidence>
<evidence type="ECO:0000256" key="3">
    <source>
        <dbReference type="SAM" id="Coils"/>
    </source>
</evidence>
<keyword evidence="2 3" id="KW-0175">Coiled coil</keyword>
<sequence>MLTDVIVEEGFDHNEEELWYSRKDLEHDLHLAAELGKTLLDRNHELEQGLKQMYSTNHEQLQEIEYLTKQVELLRQMNDQHAKGYEQLDLAARDLEMRNQRLAQENRTAQHRIQSLTETIDGLQAHMENLQKQVAELKTSQSRRDLTDARRSISSQSMSCLKEIYDLRQDKYLSCENLCEKKSWPALDEKHLEEDNSTQQHTLHTLKAQLANERARRVEAERETEVTVLENSTLEQRLNLLEGARRRQAELEAEVEELRQLWRSESSSTRPTDTLMPDNVFFAADERMGQEEEEEPEAESPHGRRRCSSESHIRRARAEDIRRGHERTCIRRAQVVKQRGISLLNEVDAQYSALQVKYDELLRRCQQGADSLSHKAVQTPAPHAQRRRSLLTNATTTTEPICLADEFHQPEYKALFKEIFTCIQKTKEDLSENRAVSEAQGV</sequence>
<feature type="compositionally biased region" description="Basic and acidic residues" evidence="4">
    <location>
        <begin position="299"/>
        <end position="319"/>
    </location>
</feature>
<feature type="coiled-coil region" evidence="3">
    <location>
        <begin position="85"/>
        <end position="140"/>
    </location>
</feature>
<dbReference type="OrthoDB" id="10059415at2759"/>
<comment type="caution">
    <text evidence="5">The sequence shown here is derived from an EMBL/GenBank/DDBJ whole genome shotgun (WGS) entry which is preliminary data.</text>
</comment>
<evidence type="ECO:0000256" key="4">
    <source>
        <dbReference type="SAM" id="MobiDB-lite"/>
    </source>
</evidence>
<dbReference type="AlphaFoldDB" id="A0A5A9N660"/>
<evidence type="ECO:0000256" key="1">
    <source>
        <dbReference type="ARBA" id="ARBA00009019"/>
    </source>
</evidence>
<evidence type="ECO:0000313" key="5">
    <source>
        <dbReference type="EMBL" id="KAA0705200.1"/>
    </source>
</evidence>
<gene>
    <name evidence="5" type="ORF">E1301_Tti017787</name>
</gene>
<reference evidence="5 6" key="1">
    <citation type="journal article" date="2019" name="Mol. Ecol. Resour.">
        <title>Chromosome-level genome assembly of Triplophysa tibetana, a fish adapted to the harsh high-altitude environment of the Tibetan Plateau.</title>
        <authorList>
            <person name="Yang X."/>
            <person name="Liu H."/>
            <person name="Ma Z."/>
            <person name="Zou Y."/>
            <person name="Zou M."/>
            <person name="Mao Y."/>
            <person name="Li X."/>
            <person name="Wang H."/>
            <person name="Chen T."/>
            <person name="Wang W."/>
            <person name="Yang R."/>
        </authorList>
    </citation>
    <scope>NUCLEOTIDE SEQUENCE [LARGE SCALE GENOMIC DNA]</scope>
    <source>
        <strain evidence="5">TTIB1903HZAU</strain>
        <tissue evidence="5">Muscle</tissue>
    </source>
</reference>
<evidence type="ECO:0000256" key="2">
    <source>
        <dbReference type="ARBA" id="ARBA00023054"/>
    </source>
</evidence>
<feature type="region of interest" description="Disordered" evidence="4">
    <location>
        <begin position="288"/>
        <end position="319"/>
    </location>
</feature>
<dbReference type="EMBL" id="SOYY01000021">
    <property type="protein sequence ID" value="KAA0705200.1"/>
    <property type="molecule type" value="Genomic_DNA"/>
</dbReference>
<feature type="coiled-coil region" evidence="3">
    <location>
        <begin position="203"/>
        <end position="261"/>
    </location>
</feature>
<organism evidence="5 6">
    <name type="scientific">Triplophysa tibetana</name>
    <dbReference type="NCBI Taxonomy" id="1572043"/>
    <lineage>
        <taxon>Eukaryota</taxon>
        <taxon>Metazoa</taxon>
        <taxon>Chordata</taxon>
        <taxon>Craniata</taxon>
        <taxon>Vertebrata</taxon>
        <taxon>Euteleostomi</taxon>
        <taxon>Actinopterygii</taxon>
        <taxon>Neopterygii</taxon>
        <taxon>Teleostei</taxon>
        <taxon>Ostariophysi</taxon>
        <taxon>Cypriniformes</taxon>
        <taxon>Nemacheilidae</taxon>
        <taxon>Triplophysa</taxon>
    </lineage>
</organism>
<comment type="similarity">
    <text evidence="1">Belongs to the CDR2 family.</text>
</comment>
<dbReference type="PANTHER" id="PTHR19232:SF1">
    <property type="entry name" value="CEREBELLAR DEGENERATION-RELATED PROTEIN 2"/>
    <property type="match status" value="1"/>
</dbReference>
<dbReference type="Proteomes" id="UP000324632">
    <property type="component" value="Chromosome 21"/>
</dbReference>
<proteinExistence type="inferred from homology"/>
<name>A0A5A9N660_9TELE</name>
<protein>
    <submittedName>
        <fullName evidence="5">Cerebellar degeneration-related protein 2</fullName>
    </submittedName>
</protein>